<protein>
    <submittedName>
        <fullName evidence="1">Uncharacterized protein</fullName>
    </submittedName>
</protein>
<organism evidence="1 2">
    <name type="scientific">Achaetomium macrosporum</name>
    <dbReference type="NCBI Taxonomy" id="79813"/>
    <lineage>
        <taxon>Eukaryota</taxon>
        <taxon>Fungi</taxon>
        <taxon>Dikarya</taxon>
        <taxon>Ascomycota</taxon>
        <taxon>Pezizomycotina</taxon>
        <taxon>Sordariomycetes</taxon>
        <taxon>Sordariomycetidae</taxon>
        <taxon>Sordariales</taxon>
        <taxon>Chaetomiaceae</taxon>
        <taxon>Achaetomium</taxon>
    </lineage>
</organism>
<reference evidence="1" key="2">
    <citation type="submission" date="2023-05" db="EMBL/GenBank/DDBJ databases">
        <authorList>
            <consortium name="Lawrence Berkeley National Laboratory"/>
            <person name="Steindorff A."/>
            <person name="Hensen N."/>
            <person name="Bonometti L."/>
            <person name="Westerberg I."/>
            <person name="Brannstrom I.O."/>
            <person name="Guillou S."/>
            <person name="Cros-Aarteil S."/>
            <person name="Calhoun S."/>
            <person name="Haridas S."/>
            <person name="Kuo A."/>
            <person name="Mondo S."/>
            <person name="Pangilinan J."/>
            <person name="Riley R."/>
            <person name="Labutti K."/>
            <person name="Andreopoulos B."/>
            <person name="Lipzen A."/>
            <person name="Chen C."/>
            <person name="Yanf M."/>
            <person name="Daum C."/>
            <person name="Ng V."/>
            <person name="Clum A."/>
            <person name="Ohm R."/>
            <person name="Martin F."/>
            <person name="Silar P."/>
            <person name="Natvig D."/>
            <person name="Lalanne C."/>
            <person name="Gautier V."/>
            <person name="Ament-Velasquez S.L."/>
            <person name="Kruys A."/>
            <person name="Hutchinson M.I."/>
            <person name="Powell A.J."/>
            <person name="Barry K."/>
            <person name="Miller A.N."/>
            <person name="Grigoriev I.V."/>
            <person name="Debuchy R."/>
            <person name="Gladieux P."/>
            <person name="Thoren M.H."/>
            <person name="Johannesson H."/>
        </authorList>
    </citation>
    <scope>NUCLEOTIDE SEQUENCE</scope>
    <source>
        <strain evidence="1">CBS 532.94</strain>
    </source>
</reference>
<evidence type="ECO:0000313" key="2">
    <source>
        <dbReference type="Proteomes" id="UP001303760"/>
    </source>
</evidence>
<dbReference type="AlphaFoldDB" id="A0AAN7CDG9"/>
<dbReference type="EMBL" id="MU860067">
    <property type="protein sequence ID" value="KAK4239307.1"/>
    <property type="molecule type" value="Genomic_DNA"/>
</dbReference>
<comment type="caution">
    <text evidence="1">The sequence shown here is derived from an EMBL/GenBank/DDBJ whole genome shotgun (WGS) entry which is preliminary data.</text>
</comment>
<dbReference type="Proteomes" id="UP001303760">
    <property type="component" value="Unassembled WGS sequence"/>
</dbReference>
<gene>
    <name evidence="1" type="ORF">C8A03DRAFT_32646</name>
</gene>
<sequence length="272" mass="28942">MALPIQASSTAEPDFASVRHLESQVLRIEPLASGPGTTYNMFNSAKTLIAMWSSSAGSRLESFLAGNEAENAVHYGTSAIMNAGSGRNINDASAKATPPHHWILKRIDCNHDDVQKLKDGNDAEDKTIAAQDKTISSQNAPIAKSTDEPTTKNVTIADVIEATGKTINGQKAIIAKQTDDLKAKDETINSQKEIIKKEGGTSPRATRHHLADNTAQPAPAVQAAAGRIQPPCAVGLPRSEPTPAGWPTTLADHVCYYSQYFGGAVQDTGHYT</sequence>
<keyword evidence="2" id="KW-1185">Reference proteome</keyword>
<name>A0AAN7CDG9_9PEZI</name>
<accession>A0AAN7CDG9</accession>
<proteinExistence type="predicted"/>
<reference evidence="1" key="1">
    <citation type="journal article" date="2023" name="Mol. Phylogenet. Evol.">
        <title>Genome-scale phylogeny and comparative genomics of the fungal order Sordariales.</title>
        <authorList>
            <person name="Hensen N."/>
            <person name="Bonometti L."/>
            <person name="Westerberg I."/>
            <person name="Brannstrom I.O."/>
            <person name="Guillou S."/>
            <person name="Cros-Aarteil S."/>
            <person name="Calhoun S."/>
            <person name="Haridas S."/>
            <person name="Kuo A."/>
            <person name="Mondo S."/>
            <person name="Pangilinan J."/>
            <person name="Riley R."/>
            <person name="LaButti K."/>
            <person name="Andreopoulos B."/>
            <person name="Lipzen A."/>
            <person name="Chen C."/>
            <person name="Yan M."/>
            <person name="Daum C."/>
            <person name="Ng V."/>
            <person name="Clum A."/>
            <person name="Steindorff A."/>
            <person name="Ohm R.A."/>
            <person name="Martin F."/>
            <person name="Silar P."/>
            <person name="Natvig D.O."/>
            <person name="Lalanne C."/>
            <person name="Gautier V."/>
            <person name="Ament-Velasquez S.L."/>
            <person name="Kruys A."/>
            <person name="Hutchinson M.I."/>
            <person name="Powell A.J."/>
            <person name="Barry K."/>
            <person name="Miller A.N."/>
            <person name="Grigoriev I.V."/>
            <person name="Debuchy R."/>
            <person name="Gladieux P."/>
            <person name="Hiltunen Thoren M."/>
            <person name="Johannesson H."/>
        </authorList>
    </citation>
    <scope>NUCLEOTIDE SEQUENCE</scope>
    <source>
        <strain evidence="1">CBS 532.94</strain>
    </source>
</reference>
<evidence type="ECO:0000313" key="1">
    <source>
        <dbReference type="EMBL" id="KAK4239307.1"/>
    </source>
</evidence>